<dbReference type="Proteomes" id="UP000517523">
    <property type="component" value="Unassembled WGS sequence"/>
</dbReference>
<evidence type="ECO:0000313" key="2">
    <source>
        <dbReference type="Proteomes" id="UP000517523"/>
    </source>
</evidence>
<sequence>MGSKKNEEKQEERQAVVAADTEVQTVPAAAEREQLIYIGPPLREGGVGIRTNQTFLGGHPAYFKPLYTAYPQIKELFVPVDKLQEAQKQIKKTGTALNAALLSLKGV</sequence>
<evidence type="ECO:0000313" key="1">
    <source>
        <dbReference type="EMBL" id="MBB3132120.1"/>
    </source>
</evidence>
<name>A0A839U309_9BACL</name>
<dbReference type="AlphaFoldDB" id="A0A839U309"/>
<comment type="caution">
    <text evidence="1">The sequence shown here is derived from an EMBL/GenBank/DDBJ whole genome shotgun (WGS) entry which is preliminary data.</text>
</comment>
<dbReference type="RefSeq" id="WP_183587676.1">
    <property type="nucleotide sequence ID" value="NZ_JACHXJ010000012.1"/>
</dbReference>
<protein>
    <submittedName>
        <fullName evidence="1">Uncharacterized protein</fullName>
    </submittedName>
</protein>
<gene>
    <name evidence="1" type="ORF">FHS19_006847</name>
</gene>
<proteinExistence type="predicted"/>
<dbReference type="EMBL" id="JACHXJ010000012">
    <property type="protein sequence ID" value="MBB3132120.1"/>
    <property type="molecule type" value="Genomic_DNA"/>
</dbReference>
<organism evidence="1 2">
    <name type="scientific">Paenibacillus rhizosphaerae</name>
    <dbReference type="NCBI Taxonomy" id="297318"/>
    <lineage>
        <taxon>Bacteria</taxon>
        <taxon>Bacillati</taxon>
        <taxon>Bacillota</taxon>
        <taxon>Bacilli</taxon>
        <taxon>Bacillales</taxon>
        <taxon>Paenibacillaceae</taxon>
        <taxon>Paenibacillus</taxon>
    </lineage>
</organism>
<accession>A0A839U309</accession>
<reference evidence="1 2" key="1">
    <citation type="submission" date="2020-08" db="EMBL/GenBank/DDBJ databases">
        <title>Genomic Encyclopedia of Type Strains, Phase III (KMG-III): the genomes of soil and plant-associated and newly described type strains.</title>
        <authorList>
            <person name="Whitman W."/>
        </authorList>
    </citation>
    <scope>NUCLEOTIDE SEQUENCE [LARGE SCALE GENOMIC DNA]</scope>
    <source>
        <strain evidence="1 2">CECT 5831</strain>
    </source>
</reference>